<dbReference type="eggNOG" id="COG4221">
    <property type="taxonomic scope" value="Bacteria"/>
</dbReference>
<dbReference type="SMART" id="SM00822">
    <property type="entry name" value="PKS_KR"/>
    <property type="match status" value="1"/>
</dbReference>
<dbReference type="Proteomes" id="UP000027997">
    <property type="component" value="Unassembled WGS sequence"/>
</dbReference>
<dbReference type="SUPFAM" id="SSF51735">
    <property type="entry name" value="NAD(P)-binding Rossmann-fold domains"/>
    <property type="match status" value="1"/>
</dbReference>
<reference evidence="5 6" key="1">
    <citation type="submission" date="2014-06" db="EMBL/GenBank/DDBJ databases">
        <title>Whole Genome Sequences of Three Symbiotic Endozoicomonas Bacteria.</title>
        <authorList>
            <person name="Neave M.J."/>
            <person name="Apprill A."/>
            <person name="Voolstra C.R."/>
        </authorList>
    </citation>
    <scope>NUCLEOTIDE SEQUENCE [LARGE SCALE GENOMIC DNA]</scope>
    <source>
        <strain evidence="5 6">DSM 22380</strain>
    </source>
</reference>
<keyword evidence="6" id="KW-1185">Reference proteome</keyword>
<sequence>MKIKKGHVAVITGAGGGLGRSLAKQLASRGCHLALIDINLQALEETKKQVQRPGIDVLLFTTDIGNREQMEQMATAVITKFGTINLLINNAGITIQKSMATHSLTDWERMININLWGTIYGCHFFLNALKQSKDAHIVNLSSMAAYTGLPNQGSYCATKAGVRGLSETLWSELKDDGVGVTSVHPGCIKTEMIQATLKESDNIAVAKRNYKMAQKMGVTPEFAANEIIEAIEKNKVRLRIGKDAIIMDIIKRLLPTAILKPMVKIARQSRAA</sequence>
<name>A0A081KC61_9GAMM</name>
<dbReference type="PRINTS" id="PR00081">
    <property type="entry name" value="GDHRDH"/>
</dbReference>
<dbReference type="PANTHER" id="PTHR24322:SF736">
    <property type="entry name" value="RETINOL DEHYDROGENASE 10"/>
    <property type="match status" value="1"/>
</dbReference>
<dbReference type="STRING" id="305900.GV64_14190"/>
<evidence type="ECO:0000313" key="5">
    <source>
        <dbReference type="EMBL" id="KEI71737.1"/>
    </source>
</evidence>
<dbReference type="GO" id="GO:0016616">
    <property type="term" value="F:oxidoreductase activity, acting on the CH-OH group of donors, NAD or NADP as acceptor"/>
    <property type="evidence" value="ECO:0007669"/>
    <property type="project" value="TreeGrafter"/>
</dbReference>
<dbReference type="EMBL" id="JOJP01000001">
    <property type="protein sequence ID" value="KEI71737.1"/>
    <property type="molecule type" value="Genomic_DNA"/>
</dbReference>
<dbReference type="Pfam" id="PF00106">
    <property type="entry name" value="adh_short"/>
    <property type="match status" value="1"/>
</dbReference>
<keyword evidence="2" id="KW-0560">Oxidoreductase</keyword>
<dbReference type="InterPro" id="IPR036291">
    <property type="entry name" value="NAD(P)-bd_dom_sf"/>
</dbReference>
<comment type="similarity">
    <text evidence="1 3">Belongs to the short-chain dehydrogenases/reductases (SDR) family.</text>
</comment>
<dbReference type="Gene3D" id="3.40.50.720">
    <property type="entry name" value="NAD(P)-binding Rossmann-like Domain"/>
    <property type="match status" value="1"/>
</dbReference>
<accession>A0A081KC61</accession>
<dbReference type="CDD" id="cd05233">
    <property type="entry name" value="SDR_c"/>
    <property type="match status" value="1"/>
</dbReference>
<evidence type="ECO:0000256" key="3">
    <source>
        <dbReference type="RuleBase" id="RU000363"/>
    </source>
</evidence>
<evidence type="ECO:0000256" key="2">
    <source>
        <dbReference type="ARBA" id="ARBA00023002"/>
    </source>
</evidence>
<dbReference type="InterPro" id="IPR057326">
    <property type="entry name" value="KR_dom"/>
</dbReference>
<dbReference type="PANTHER" id="PTHR24322">
    <property type="entry name" value="PKSB"/>
    <property type="match status" value="1"/>
</dbReference>
<proteinExistence type="inferred from homology"/>
<dbReference type="PRINTS" id="PR00080">
    <property type="entry name" value="SDRFAMILY"/>
</dbReference>
<evidence type="ECO:0000259" key="4">
    <source>
        <dbReference type="SMART" id="SM00822"/>
    </source>
</evidence>
<dbReference type="AlphaFoldDB" id="A0A081KC61"/>
<feature type="domain" description="Ketoreductase" evidence="4">
    <location>
        <begin position="7"/>
        <end position="186"/>
    </location>
</feature>
<dbReference type="InterPro" id="IPR002347">
    <property type="entry name" value="SDR_fam"/>
</dbReference>
<comment type="caution">
    <text evidence="5">The sequence shown here is derived from an EMBL/GenBank/DDBJ whole genome shotgun (WGS) entry which is preliminary data.</text>
</comment>
<gene>
    <name evidence="5" type="ORF">GV64_14190</name>
</gene>
<evidence type="ECO:0000313" key="6">
    <source>
        <dbReference type="Proteomes" id="UP000027997"/>
    </source>
</evidence>
<dbReference type="FunFam" id="3.40.50.720:FF:000084">
    <property type="entry name" value="Short-chain dehydrogenase reductase"/>
    <property type="match status" value="1"/>
</dbReference>
<protein>
    <recommendedName>
        <fullName evidence="4">Ketoreductase domain-containing protein</fullName>
    </recommendedName>
</protein>
<evidence type="ECO:0000256" key="1">
    <source>
        <dbReference type="ARBA" id="ARBA00006484"/>
    </source>
</evidence>
<dbReference type="RefSeq" id="WP_020583443.1">
    <property type="nucleotide sequence ID" value="NZ_JOJP01000001.1"/>
</dbReference>
<organism evidence="5 6">
    <name type="scientific">Endozoicomonas elysicola</name>
    <dbReference type="NCBI Taxonomy" id="305900"/>
    <lineage>
        <taxon>Bacteria</taxon>
        <taxon>Pseudomonadati</taxon>
        <taxon>Pseudomonadota</taxon>
        <taxon>Gammaproteobacteria</taxon>
        <taxon>Oceanospirillales</taxon>
        <taxon>Endozoicomonadaceae</taxon>
        <taxon>Endozoicomonas</taxon>
    </lineage>
</organism>